<accession>A0A1S0TZ91</accession>
<evidence type="ECO:0000256" key="2">
    <source>
        <dbReference type="ARBA" id="ARBA00023180"/>
    </source>
</evidence>
<dbReference type="Pfam" id="PF17064">
    <property type="entry name" value="QVR"/>
    <property type="match status" value="1"/>
</dbReference>
<gene>
    <name evidence="3" type="ORF">LOAG_06165</name>
</gene>
<dbReference type="OMA" id="TDIFFYP"/>
<keyword evidence="1" id="KW-0732">Signal</keyword>
<reference evidence="3" key="1">
    <citation type="submission" date="2012-04" db="EMBL/GenBank/DDBJ databases">
        <title>The Genome Sequence of Loa loa.</title>
        <authorList>
            <consortium name="The Broad Institute Genome Sequencing Platform"/>
            <consortium name="Broad Institute Genome Sequencing Center for Infectious Disease"/>
            <person name="Nutman T.B."/>
            <person name="Fink D.L."/>
            <person name="Russ C."/>
            <person name="Young S."/>
            <person name="Zeng Q."/>
            <person name="Gargeya S."/>
            <person name="Alvarado L."/>
            <person name="Berlin A."/>
            <person name="Chapman S.B."/>
            <person name="Chen Z."/>
            <person name="Freedman E."/>
            <person name="Gellesch M."/>
            <person name="Goldberg J."/>
            <person name="Griggs A."/>
            <person name="Gujja S."/>
            <person name="Heilman E.R."/>
            <person name="Heiman D."/>
            <person name="Howarth C."/>
            <person name="Mehta T."/>
            <person name="Neiman D."/>
            <person name="Pearson M."/>
            <person name="Roberts A."/>
            <person name="Saif S."/>
            <person name="Shea T."/>
            <person name="Shenoy N."/>
            <person name="Sisk P."/>
            <person name="Stolte C."/>
            <person name="Sykes S."/>
            <person name="White J."/>
            <person name="Yandava C."/>
            <person name="Haas B."/>
            <person name="Henn M.R."/>
            <person name="Nusbaum C."/>
            <person name="Birren B."/>
        </authorList>
    </citation>
    <scope>NUCLEOTIDE SEQUENCE [LARGE SCALE GENOMIC DNA]</scope>
</reference>
<dbReference type="RefSeq" id="XP_003141749.1">
    <property type="nucleotide sequence ID" value="XM_003141701.1"/>
</dbReference>
<dbReference type="KEGG" id="loa:LOAG_06165"/>
<dbReference type="GeneID" id="9943577"/>
<dbReference type="AlphaFoldDB" id="A0A1S0TZ91"/>
<proteinExistence type="predicted"/>
<dbReference type="FunCoup" id="A0A1S0TZ91">
    <property type="interactions" value="9"/>
</dbReference>
<name>A0A1S0TZ91_LOALO</name>
<dbReference type="InParanoid" id="A0A1S0TZ91"/>
<evidence type="ECO:0000256" key="1">
    <source>
        <dbReference type="ARBA" id="ARBA00022729"/>
    </source>
</evidence>
<sequence length="197" mass="22057">MFSSKMIAHACYYCVSYAHLLGPNLRYQLGAQRDTFHWPADASSPTCSNPSLAKNSNHFHGQLCTKFPLCTTLSLNIANVSFVVRGCMEQILVTKLRINAKFQKNGCHIVRSKRFYLTLAPLDYIICVCSTEYCNSDVQNPFVHANHSESQSLNLVSTVEGKRLGQSVTVEIHDLAATLNLLPAFVVSLFLRMFYTV</sequence>
<dbReference type="GO" id="GO:0032222">
    <property type="term" value="P:regulation of synaptic transmission, cholinergic"/>
    <property type="evidence" value="ECO:0007669"/>
    <property type="project" value="InterPro"/>
</dbReference>
<organism evidence="3">
    <name type="scientific">Loa loa</name>
    <name type="common">Eye worm</name>
    <name type="synonym">Filaria loa</name>
    <dbReference type="NCBI Taxonomy" id="7209"/>
    <lineage>
        <taxon>Eukaryota</taxon>
        <taxon>Metazoa</taxon>
        <taxon>Ecdysozoa</taxon>
        <taxon>Nematoda</taxon>
        <taxon>Chromadorea</taxon>
        <taxon>Rhabditida</taxon>
        <taxon>Spirurina</taxon>
        <taxon>Spiruromorpha</taxon>
        <taxon>Filarioidea</taxon>
        <taxon>Onchocercidae</taxon>
        <taxon>Loa</taxon>
    </lineage>
</organism>
<evidence type="ECO:0000313" key="3">
    <source>
        <dbReference type="EMBL" id="EFO22319.1"/>
    </source>
</evidence>
<keyword evidence="2" id="KW-0325">Glycoprotein</keyword>
<dbReference type="OrthoDB" id="5858637at2759"/>
<dbReference type="EMBL" id="JH712066">
    <property type="protein sequence ID" value="EFO22319.1"/>
    <property type="molecule type" value="Genomic_DNA"/>
</dbReference>
<dbReference type="InterPro" id="IPR031424">
    <property type="entry name" value="QVR-like"/>
</dbReference>
<dbReference type="CTD" id="9943577"/>
<dbReference type="GO" id="GO:0030431">
    <property type="term" value="P:sleep"/>
    <property type="evidence" value="ECO:0007669"/>
    <property type="project" value="InterPro"/>
</dbReference>
<protein>
    <submittedName>
        <fullName evidence="3">Uncharacterized protein</fullName>
    </submittedName>
</protein>